<evidence type="ECO:0000313" key="11">
    <source>
        <dbReference type="EMBL" id="HIX47646.1"/>
    </source>
</evidence>
<dbReference type="Pfam" id="PF02127">
    <property type="entry name" value="Peptidase_M18"/>
    <property type="match status" value="1"/>
</dbReference>
<dbReference type="InterPro" id="IPR001948">
    <property type="entry name" value="Peptidase_M18"/>
</dbReference>
<evidence type="ECO:0000313" key="12">
    <source>
        <dbReference type="Proteomes" id="UP000824243"/>
    </source>
</evidence>
<dbReference type="GO" id="GO:0004177">
    <property type="term" value="F:aminopeptidase activity"/>
    <property type="evidence" value="ECO:0007669"/>
    <property type="project" value="UniProtKB-KW"/>
</dbReference>
<evidence type="ECO:0000256" key="5">
    <source>
        <dbReference type="ARBA" id="ARBA00022723"/>
    </source>
</evidence>
<dbReference type="InterPro" id="IPR023358">
    <property type="entry name" value="Peptidase_M18_dom2"/>
</dbReference>
<keyword evidence="3 9" id="KW-0031">Aminopeptidase</keyword>
<evidence type="ECO:0000256" key="6">
    <source>
        <dbReference type="ARBA" id="ARBA00022801"/>
    </source>
</evidence>
<dbReference type="PANTHER" id="PTHR28570">
    <property type="entry name" value="ASPARTYL AMINOPEPTIDASE"/>
    <property type="match status" value="1"/>
</dbReference>
<dbReference type="AlphaFoldDB" id="A0A9D1VV95"/>
<proteinExistence type="inferred from homology"/>
<dbReference type="NCBIfam" id="NF002759">
    <property type="entry name" value="PRK02813.1"/>
    <property type="match status" value="1"/>
</dbReference>
<reference evidence="11" key="1">
    <citation type="journal article" date="2021" name="PeerJ">
        <title>Extensive microbial diversity within the chicken gut microbiome revealed by metagenomics and culture.</title>
        <authorList>
            <person name="Gilroy R."/>
            <person name="Ravi A."/>
            <person name="Getino M."/>
            <person name="Pursley I."/>
            <person name="Horton D.L."/>
            <person name="Alikhan N.F."/>
            <person name="Baker D."/>
            <person name="Gharbi K."/>
            <person name="Hall N."/>
            <person name="Watson M."/>
            <person name="Adriaenssens E.M."/>
            <person name="Foster-Nyarko E."/>
            <person name="Jarju S."/>
            <person name="Secka A."/>
            <person name="Antonio M."/>
            <person name="Oren A."/>
            <person name="Chaudhuri R.R."/>
            <person name="La Ragione R."/>
            <person name="Hildebrand F."/>
            <person name="Pallen M.J."/>
        </authorList>
    </citation>
    <scope>NUCLEOTIDE SEQUENCE</scope>
    <source>
        <strain evidence="11">ChiSjej5B23-15282</strain>
    </source>
</reference>
<keyword evidence="7 9" id="KW-0862">Zinc</keyword>
<reference evidence="11" key="2">
    <citation type="submission" date="2021-04" db="EMBL/GenBank/DDBJ databases">
        <authorList>
            <person name="Gilroy R."/>
        </authorList>
    </citation>
    <scope>NUCLEOTIDE SEQUENCE</scope>
    <source>
        <strain evidence="11">ChiSjej5B23-15282</strain>
    </source>
</reference>
<dbReference type="Gene3D" id="2.30.250.10">
    <property type="entry name" value="Aminopeptidase i, Domain 2"/>
    <property type="match status" value="1"/>
</dbReference>
<keyword evidence="6 9" id="KW-0378">Hydrolase</keyword>
<evidence type="ECO:0000256" key="8">
    <source>
        <dbReference type="ARBA" id="ARBA00023049"/>
    </source>
</evidence>
<dbReference type="CDD" id="cd05658">
    <property type="entry name" value="M18_DAP"/>
    <property type="match status" value="1"/>
</dbReference>
<dbReference type="SUPFAM" id="SSF101821">
    <property type="entry name" value="Aminopeptidase/glucanase lid domain"/>
    <property type="match status" value="1"/>
</dbReference>
<dbReference type="GO" id="GO:0006508">
    <property type="term" value="P:proteolysis"/>
    <property type="evidence" value="ECO:0007669"/>
    <property type="project" value="UniProtKB-KW"/>
</dbReference>
<dbReference type="Gene3D" id="3.40.630.10">
    <property type="entry name" value="Zn peptidases"/>
    <property type="match status" value="1"/>
</dbReference>
<evidence type="ECO:0000256" key="10">
    <source>
        <dbReference type="RuleBase" id="RU004387"/>
    </source>
</evidence>
<dbReference type="GO" id="GO:0005737">
    <property type="term" value="C:cytoplasm"/>
    <property type="evidence" value="ECO:0007669"/>
    <property type="project" value="UniProtKB-ARBA"/>
</dbReference>
<evidence type="ECO:0000256" key="2">
    <source>
        <dbReference type="ARBA" id="ARBA00008290"/>
    </source>
</evidence>
<comment type="cofactor">
    <cofactor evidence="1 10">
        <name>Zn(2+)</name>
        <dbReference type="ChEBI" id="CHEBI:29105"/>
    </cofactor>
</comment>
<evidence type="ECO:0000256" key="3">
    <source>
        <dbReference type="ARBA" id="ARBA00022438"/>
    </source>
</evidence>
<protein>
    <recommendedName>
        <fullName evidence="10">M18 family aminopeptidase</fullName>
        <ecNumber evidence="10">3.4.11.-</ecNumber>
    </recommendedName>
</protein>
<evidence type="ECO:0000256" key="9">
    <source>
        <dbReference type="RuleBase" id="RU004386"/>
    </source>
</evidence>
<organism evidence="11 12">
    <name type="scientific">Candidatus Mediterraneibacter caccavium</name>
    <dbReference type="NCBI Taxonomy" id="2838661"/>
    <lineage>
        <taxon>Bacteria</taxon>
        <taxon>Bacillati</taxon>
        <taxon>Bacillota</taxon>
        <taxon>Clostridia</taxon>
        <taxon>Lachnospirales</taxon>
        <taxon>Lachnospiraceae</taxon>
        <taxon>Mediterraneibacter</taxon>
    </lineage>
</organism>
<dbReference type="EMBL" id="DXFA01000021">
    <property type="protein sequence ID" value="HIX47646.1"/>
    <property type="molecule type" value="Genomic_DNA"/>
</dbReference>
<dbReference type="Proteomes" id="UP000824243">
    <property type="component" value="Unassembled WGS sequence"/>
</dbReference>
<evidence type="ECO:0000256" key="4">
    <source>
        <dbReference type="ARBA" id="ARBA00022670"/>
    </source>
</evidence>
<keyword evidence="4 9" id="KW-0645">Protease</keyword>
<sequence length="423" mass="46652">MPHSFLPELTQFLETSPCCFHAINNIKNILSGKQFIQLHENQKWALRPGCGYFVTRSDASLIAFTIPKAGFHSMRIIASHSDSPAFKVKENPELETDGHYIRLNVERYGGMLCAPWLDRPLSVAGRVIVKDHQGRLCSRLVNIDRDLLLIPNLAIHMNREANNGYKYNAQKDMLPLYGSLTAKGTFMKMIAEAAGVEKDEILGHDLFLYNRQKASIWGASEEFISCGRLDDLQCAFASLKGFLGGKKTSHLAVYCILDSEEVGSTTKQGAASTFLYDTLTRIHSSLGYTREDYLIHLADSFMLSADNAHAVHPNHPDKADPSNRPYLNGGIVLKFNANQKYCTDGISAAMFRDLCNTAGVPVQTFANRSDMAGGSTLGNISNTQVALNTVDIGLPQLAMHSPYETAGVEDTGYLIRAAQAFYC</sequence>
<dbReference type="SUPFAM" id="SSF53187">
    <property type="entry name" value="Zn-dependent exopeptidases"/>
    <property type="match status" value="1"/>
</dbReference>
<evidence type="ECO:0000256" key="7">
    <source>
        <dbReference type="ARBA" id="ARBA00022833"/>
    </source>
</evidence>
<evidence type="ECO:0000256" key="1">
    <source>
        <dbReference type="ARBA" id="ARBA00001947"/>
    </source>
</evidence>
<keyword evidence="5 9" id="KW-0479">Metal-binding</keyword>
<dbReference type="EC" id="3.4.11.-" evidence="10"/>
<name>A0A9D1VV95_9FIRM</name>
<dbReference type="GO" id="GO:0008270">
    <property type="term" value="F:zinc ion binding"/>
    <property type="evidence" value="ECO:0007669"/>
    <property type="project" value="InterPro"/>
</dbReference>
<comment type="similarity">
    <text evidence="2 9">Belongs to the peptidase M18 family.</text>
</comment>
<accession>A0A9D1VV95</accession>
<keyword evidence="8 9" id="KW-0482">Metalloprotease</keyword>
<dbReference type="PRINTS" id="PR00932">
    <property type="entry name" value="AMINO1PTASE"/>
</dbReference>
<dbReference type="PANTHER" id="PTHR28570:SF3">
    <property type="entry name" value="ASPARTYL AMINOPEPTIDASE"/>
    <property type="match status" value="1"/>
</dbReference>
<dbReference type="GO" id="GO:0008237">
    <property type="term" value="F:metallopeptidase activity"/>
    <property type="evidence" value="ECO:0007669"/>
    <property type="project" value="UniProtKB-KW"/>
</dbReference>
<gene>
    <name evidence="11" type="ORF">H9981_01300</name>
</gene>
<comment type="caution">
    <text evidence="11">The sequence shown here is derived from an EMBL/GenBank/DDBJ whole genome shotgun (WGS) entry which is preliminary data.</text>
</comment>